<feature type="region of interest" description="Disordered" evidence="1">
    <location>
        <begin position="677"/>
        <end position="720"/>
    </location>
</feature>
<dbReference type="Proteomes" id="UP001283361">
    <property type="component" value="Unassembled WGS sequence"/>
</dbReference>
<feature type="compositionally biased region" description="Polar residues" evidence="1">
    <location>
        <begin position="91"/>
        <end position="107"/>
    </location>
</feature>
<feature type="transmembrane region" description="Helical" evidence="2">
    <location>
        <begin position="405"/>
        <end position="423"/>
    </location>
</feature>
<feature type="transmembrane region" description="Helical" evidence="2">
    <location>
        <begin position="482"/>
        <end position="500"/>
    </location>
</feature>
<dbReference type="SUPFAM" id="SSF50494">
    <property type="entry name" value="Trypsin-like serine proteases"/>
    <property type="match status" value="1"/>
</dbReference>
<feature type="transmembrane region" description="Helical" evidence="2">
    <location>
        <begin position="454"/>
        <end position="476"/>
    </location>
</feature>
<accession>A0AAE0ZD98</accession>
<feature type="transmembrane region" description="Helical" evidence="2">
    <location>
        <begin position="896"/>
        <end position="920"/>
    </location>
</feature>
<evidence type="ECO:0000256" key="1">
    <source>
        <dbReference type="SAM" id="MobiDB-lite"/>
    </source>
</evidence>
<evidence type="ECO:0000313" key="4">
    <source>
        <dbReference type="Proteomes" id="UP001283361"/>
    </source>
</evidence>
<comment type="caution">
    <text evidence="3">The sequence shown here is derived from an EMBL/GenBank/DDBJ whole genome shotgun (WGS) entry which is preliminary data.</text>
</comment>
<feature type="transmembrane region" description="Helical" evidence="2">
    <location>
        <begin position="429"/>
        <end position="447"/>
    </location>
</feature>
<reference evidence="3" key="1">
    <citation type="journal article" date="2023" name="G3 (Bethesda)">
        <title>A reference genome for the long-term kleptoplast-retaining sea slug Elysia crispata morphotype clarki.</title>
        <authorList>
            <person name="Eastman K.E."/>
            <person name="Pendleton A.L."/>
            <person name="Shaikh M.A."/>
            <person name="Suttiyut T."/>
            <person name="Ogas R."/>
            <person name="Tomko P."/>
            <person name="Gavelis G."/>
            <person name="Widhalm J.R."/>
            <person name="Wisecaver J.H."/>
        </authorList>
    </citation>
    <scope>NUCLEOTIDE SEQUENCE</scope>
    <source>
        <strain evidence="3">ECLA1</strain>
    </source>
</reference>
<sequence length="974" mass="109819">MEFEEFIPETHEINLQIDFEDSGNVSSHFDLNCSKKENHNQYLQLKDLTLASLPLPWRDEGVLGDLKQIGDRVVHLTVLQLSPSRQEDSSKTATSTSQCKSGSQGHTVLSHEGSGFLTFNKRYGPVVHTSKHVVRDRFEAERTVVRLFYDDDKATGSVFCTLRWLRDQLHHTSETQFPLSSLLRDRGHHSILNRCPADPLLYAADGRYFESFIYSDYTAFSCDTLVDDHFPKKVRTHPSFSFVKVGNKQLVLGPQLDVAIISHPHGMPKAIAFGKMKPLARLLPAMYTAATCPGSSGAPFIRLHSNTSYNSPNANILTNTISTNCEGQNFISAGLFVHHGFYPQRLKLGMGTVRPPITLSFPTRCSGKEMICWVVNTFSLCEDFLLYWMLLMFDHEQVEPFIKAHLTMFTIIVPLAGVIFSYHADLFRVLWTGFWMHITCSVLHWFVQGPHITPVLCGSISAAFSVLVCVTGWSLLQCFPQPFNFIVVSILWFLTLWIEWHFSLHKLLFDWFIRTFREGKVIPVEKPEERKISESHSFSSDKQGFFCERWTQWYSPSNVYNADETSLPPNVTSKLQPWADMGLMNNLKTFHKTSLLRRLVQHSDDRKTFESFKPTLLQPILLLKTAWGRVELANGQRGGDTSRSCSCNSADVMTKQTLENFPKSPAMGISSLSLLMMSQSPSPSSQQLEATEFTHLSQPGSLSPITSELEPLPSSLYQGNSLEPSDFVTVDKDVATAHLHTHQNTQEEESEEAEQDDLGQALPDVNFETVTFSLQNISAYILQRGCSDEISSTLSKLESLLEGYHQGCKVQSKISQYFTKNSCLRGASSSIPALEVAIFKELARQIDKFKQSRIGRYLNHFFPIPSDLRGAFHWLVNGSHLTETIYGPVTFFLGPAILLVIWTALLIEPPPFIAVVLFLLPRRPVYGIKASYSQELSVTESTDQEDSCLPEDTKANLEAACQLKSDMLKHSSDF</sequence>
<keyword evidence="2" id="KW-0472">Membrane</keyword>
<name>A0AAE0ZD98_9GAST</name>
<evidence type="ECO:0000313" key="3">
    <source>
        <dbReference type="EMBL" id="KAK3767242.1"/>
    </source>
</evidence>
<keyword evidence="2" id="KW-0812">Transmembrane</keyword>
<protein>
    <submittedName>
        <fullName evidence="3">Uncharacterized protein</fullName>
    </submittedName>
</protein>
<dbReference type="InterPro" id="IPR009003">
    <property type="entry name" value="Peptidase_S1_PA"/>
</dbReference>
<evidence type="ECO:0000256" key="2">
    <source>
        <dbReference type="SAM" id="Phobius"/>
    </source>
</evidence>
<keyword evidence="2" id="KW-1133">Transmembrane helix</keyword>
<feature type="compositionally biased region" description="Low complexity" evidence="1">
    <location>
        <begin position="677"/>
        <end position="688"/>
    </location>
</feature>
<organism evidence="3 4">
    <name type="scientific">Elysia crispata</name>
    <name type="common">lettuce slug</name>
    <dbReference type="NCBI Taxonomy" id="231223"/>
    <lineage>
        <taxon>Eukaryota</taxon>
        <taxon>Metazoa</taxon>
        <taxon>Spiralia</taxon>
        <taxon>Lophotrochozoa</taxon>
        <taxon>Mollusca</taxon>
        <taxon>Gastropoda</taxon>
        <taxon>Heterobranchia</taxon>
        <taxon>Euthyneura</taxon>
        <taxon>Panpulmonata</taxon>
        <taxon>Sacoglossa</taxon>
        <taxon>Placobranchoidea</taxon>
        <taxon>Plakobranchidae</taxon>
        <taxon>Elysia</taxon>
    </lineage>
</organism>
<feature type="region of interest" description="Disordered" evidence="1">
    <location>
        <begin position="85"/>
        <end position="107"/>
    </location>
</feature>
<dbReference type="EMBL" id="JAWDGP010004170">
    <property type="protein sequence ID" value="KAK3767242.1"/>
    <property type="molecule type" value="Genomic_DNA"/>
</dbReference>
<proteinExistence type="predicted"/>
<keyword evidence="4" id="KW-1185">Reference proteome</keyword>
<gene>
    <name evidence="3" type="ORF">RRG08_018109</name>
</gene>
<dbReference type="AlphaFoldDB" id="A0AAE0ZD98"/>
<feature type="compositionally biased region" description="Polar residues" evidence="1">
    <location>
        <begin position="694"/>
        <end position="706"/>
    </location>
</feature>